<proteinExistence type="predicted"/>
<accession>A0A0E9P5G1</accession>
<name>A0A0E9P5G1_ANGAN</name>
<sequence length="53" mass="5940">METLYFTSVATAIERSSASGLLFPECTSPLFTAPRPPFWPVCLLCVWPMKFAQ</sequence>
<protein>
    <submittedName>
        <fullName evidence="1">Uncharacterized protein</fullName>
    </submittedName>
</protein>
<reference evidence="1" key="2">
    <citation type="journal article" date="2015" name="Fish Shellfish Immunol.">
        <title>Early steps in the European eel (Anguilla anguilla)-Vibrio vulnificus interaction in the gills: Role of the RtxA13 toxin.</title>
        <authorList>
            <person name="Callol A."/>
            <person name="Pajuelo D."/>
            <person name="Ebbesson L."/>
            <person name="Teles M."/>
            <person name="MacKenzie S."/>
            <person name="Amaro C."/>
        </authorList>
    </citation>
    <scope>NUCLEOTIDE SEQUENCE</scope>
</reference>
<dbReference type="EMBL" id="GBXM01108933">
    <property type="protein sequence ID" value="JAG99643.1"/>
    <property type="molecule type" value="Transcribed_RNA"/>
</dbReference>
<dbReference type="AlphaFoldDB" id="A0A0E9P5G1"/>
<reference evidence="1" key="1">
    <citation type="submission" date="2014-11" db="EMBL/GenBank/DDBJ databases">
        <authorList>
            <person name="Amaro Gonzalez C."/>
        </authorList>
    </citation>
    <scope>NUCLEOTIDE SEQUENCE</scope>
</reference>
<organism evidence="1">
    <name type="scientific">Anguilla anguilla</name>
    <name type="common">European freshwater eel</name>
    <name type="synonym">Muraena anguilla</name>
    <dbReference type="NCBI Taxonomy" id="7936"/>
    <lineage>
        <taxon>Eukaryota</taxon>
        <taxon>Metazoa</taxon>
        <taxon>Chordata</taxon>
        <taxon>Craniata</taxon>
        <taxon>Vertebrata</taxon>
        <taxon>Euteleostomi</taxon>
        <taxon>Actinopterygii</taxon>
        <taxon>Neopterygii</taxon>
        <taxon>Teleostei</taxon>
        <taxon>Anguilliformes</taxon>
        <taxon>Anguillidae</taxon>
        <taxon>Anguilla</taxon>
    </lineage>
</organism>
<evidence type="ECO:0000313" key="1">
    <source>
        <dbReference type="EMBL" id="JAG99643.1"/>
    </source>
</evidence>